<feature type="non-terminal residue" evidence="1">
    <location>
        <position position="1"/>
    </location>
</feature>
<protein>
    <submittedName>
        <fullName evidence="1">Uncharacterized protein</fullName>
    </submittedName>
</protein>
<comment type="caution">
    <text evidence="1">The sequence shown here is derived from an EMBL/GenBank/DDBJ whole genome shotgun (WGS) entry which is preliminary data.</text>
</comment>
<evidence type="ECO:0000313" key="1">
    <source>
        <dbReference type="EMBL" id="GFH17536.1"/>
    </source>
</evidence>
<dbReference type="EMBL" id="BLLF01001164">
    <property type="protein sequence ID" value="GFH17536.1"/>
    <property type="molecule type" value="Genomic_DNA"/>
</dbReference>
<proteinExistence type="predicted"/>
<reference evidence="1 2" key="1">
    <citation type="submission" date="2020-02" db="EMBL/GenBank/DDBJ databases">
        <title>Draft genome sequence of Haematococcus lacustris strain NIES-144.</title>
        <authorList>
            <person name="Morimoto D."/>
            <person name="Nakagawa S."/>
            <person name="Yoshida T."/>
            <person name="Sawayama S."/>
        </authorList>
    </citation>
    <scope>NUCLEOTIDE SEQUENCE [LARGE SCALE GENOMIC DNA]</scope>
    <source>
        <strain evidence="1 2">NIES-144</strain>
    </source>
</reference>
<sequence length="77" mass="8118">MLLDGPQQLGSGDDDACRAYLAAQVSYNDDATSPTCSFDSLLSRLTTTLTNGLPYWLMLRGLYGAAVANSTILVTAA</sequence>
<dbReference type="AlphaFoldDB" id="A0A699ZEE2"/>
<name>A0A699ZEE2_HAELA</name>
<dbReference type="Proteomes" id="UP000485058">
    <property type="component" value="Unassembled WGS sequence"/>
</dbReference>
<evidence type="ECO:0000313" key="2">
    <source>
        <dbReference type="Proteomes" id="UP000485058"/>
    </source>
</evidence>
<gene>
    <name evidence="1" type="ORF">HaLaN_14196</name>
</gene>
<organism evidence="1 2">
    <name type="scientific">Haematococcus lacustris</name>
    <name type="common">Green alga</name>
    <name type="synonym">Haematococcus pluvialis</name>
    <dbReference type="NCBI Taxonomy" id="44745"/>
    <lineage>
        <taxon>Eukaryota</taxon>
        <taxon>Viridiplantae</taxon>
        <taxon>Chlorophyta</taxon>
        <taxon>core chlorophytes</taxon>
        <taxon>Chlorophyceae</taxon>
        <taxon>CS clade</taxon>
        <taxon>Chlamydomonadales</taxon>
        <taxon>Haematococcaceae</taxon>
        <taxon>Haematococcus</taxon>
    </lineage>
</organism>
<keyword evidence="2" id="KW-1185">Reference proteome</keyword>
<accession>A0A699ZEE2</accession>